<feature type="transmembrane region" description="Helical" evidence="1">
    <location>
        <begin position="28"/>
        <end position="47"/>
    </location>
</feature>
<organism evidence="2">
    <name type="scientific">uncultured marine group II/III euryarchaeote KM3_133_F10</name>
    <dbReference type="NCBI Taxonomy" id="1457864"/>
    <lineage>
        <taxon>Archaea</taxon>
        <taxon>Methanobacteriati</taxon>
        <taxon>Methanobacteriota</taxon>
        <taxon>environmental samples</taxon>
    </lineage>
</organism>
<keyword evidence="1" id="KW-0472">Membrane</keyword>
<dbReference type="EMBL" id="KF900592">
    <property type="protein sequence ID" value="AIF00453.1"/>
    <property type="molecule type" value="Genomic_DNA"/>
</dbReference>
<sequence length="112" mass="12458">MILFIAKVAGAALIIAFASWLSGQNPKLAGFIIALPLVSLIAIAFSYYEHNDIEKTILFTKSILVAVPVSYLFFLPFFFAKSLNMNFLMIYGAGLALLIIGFFIHKYITNFL</sequence>
<protein>
    <recommendedName>
        <fullName evidence="3">DUF3147 family protein</fullName>
    </recommendedName>
</protein>
<dbReference type="AlphaFoldDB" id="A0A075GFR4"/>
<keyword evidence="1" id="KW-0812">Transmembrane</keyword>
<proteinExistence type="predicted"/>
<name>A0A075GFR4_9EURY</name>
<feature type="transmembrane region" description="Helical" evidence="1">
    <location>
        <begin position="85"/>
        <end position="104"/>
    </location>
</feature>
<reference evidence="2" key="1">
    <citation type="journal article" date="2014" name="Genome Biol. Evol.">
        <title>Pangenome evidence for extensive interdomain horizontal transfer affecting lineage core and shell genes in uncultured planktonic thaumarchaeota and euryarchaeota.</title>
        <authorList>
            <person name="Deschamps P."/>
            <person name="Zivanovic Y."/>
            <person name="Moreira D."/>
            <person name="Rodriguez-Valera F."/>
            <person name="Lopez-Garcia P."/>
        </authorList>
    </citation>
    <scope>NUCLEOTIDE SEQUENCE</scope>
</reference>
<feature type="transmembrane region" description="Helical" evidence="1">
    <location>
        <begin position="59"/>
        <end position="79"/>
    </location>
</feature>
<evidence type="ECO:0000313" key="2">
    <source>
        <dbReference type="EMBL" id="AIF00453.1"/>
    </source>
</evidence>
<evidence type="ECO:0000256" key="1">
    <source>
        <dbReference type="SAM" id="Phobius"/>
    </source>
</evidence>
<keyword evidence="1" id="KW-1133">Transmembrane helix</keyword>
<evidence type="ECO:0008006" key="3">
    <source>
        <dbReference type="Google" id="ProtNLM"/>
    </source>
</evidence>
<accession>A0A075GFR4</accession>